<keyword evidence="3" id="KW-1185">Reference proteome</keyword>
<proteinExistence type="predicted"/>
<name>A0A0N4U0W1_DRAME</name>
<dbReference type="AlphaFoldDB" id="A0A0N4U0W1"/>
<dbReference type="EMBL" id="UYYG01001150">
    <property type="protein sequence ID" value="VDN54594.1"/>
    <property type="molecule type" value="Genomic_DNA"/>
</dbReference>
<gene>
    <name evidence="1" type="ORF">DME_LOCUS4567</name>
</gene>
<reference evidence="1 3" key="2">
    <citation type="submission" date="2018-11" db="EMBL/GenBank/DDBJ databases">
        <authorList>
            <consortium name="Pathogen Informatics"/>
        </authorList>
    </citation>
    <scope>NUCLEOTIDE SEQUENCE [LARGE SCALE GENOMIC DNA]</scope>
</reference>
<dbReference type="Proteomes" id="UP000038040">
    <property type="component" value="Unplaced"/>
</dbReference>
<dbReference type="WBParaSite" id="DME_0000020701-mRNA-1">
    <property type="protein sequence ID" value="DME_0000020701-mRNA-1"/>
    <property type="gene ID" value="DME_0000020701"/>
</dbReference>
<protein>
    <submittedName>
        <fullName evidence="4">Dpoe2NT domain-containing protein</fullName>
    </submittedName>
</protein>
<evidence type="ECO:0000313" key="1">
    <source>
        <dbReference type="EMBL" id="VDN54594.1"/>
    </source>
</evidence>
<reference evidence="4" key="1">
    <citation type="submission" date="2017-02" db="UniProtKB">
        <authorList>
            <consortium name="WormBaseParasite"/>
        </authorList>
    </citation>
    <scope>IDENTIFICATION</scope>
</reference>
<evidence type="ECO:0000313" key="3">
    <source>
        <dbReference type="Proteomes" id="UP000274756"/>
    </source>
</evidence>
<organism evidence="2 4">
    <name type="scientific">Dracunculus medinensis</name>
    <name type="common">Guinea worm</name>
    <dbReference type="NCBI Taxonomy" id="318479"/>
    <lineage>
        <taxon>Eukaryota</taxon>
        <taxon>Metazoa</taxon>
        <taxon>Ecdysozoa</taxon>
        <taxon>Nematoda</taxon>
        <taxon>Chromadorea</taxon>
        <taxon>Rhabditida</taxon>
        <taxon>Spirurina</taxon>
        <taxon>Dracunculoidea</taxon>
        <taxon>Dracunculidae</taxon>
        <taxon>Dracunculus</taxon>
    </lineage>
</organism>
<evidence type="ECO:0000313" key="2">
    <source>
        <dbReference type="Proteomes" id="UP000038040"/>
    </source>
</evidence>
<sequence>MGKITETDIILTLIKGFEEVIGSHSSDQIISCLAALAPVSRFEIAAVFLDIRRNEELRQLVPLDNKNQEQAGLIYKIYDL</sequence>
<evidence type="ECO:0000313" key="4">
    <source>
        <dbReference type="WBParaSite" id="DME_0000020701-mRNA-1"/>
    </source>
</evidence>
<accession>A0A0N4U0W1</accession>
<dbReference type="Proteomes" id="UP000274756">
    <property type="component" value="Unassembled WGS sequence"/>
</dbReference>